<gene>
    <name evidence="2" type="ORF">PGLA2088_LOCUS29741</name>
</gene>
<feature type="region of interest" description="Disordered" evidence="1">
    <location>
        <begin position="349"/>
        <end position="392"/>
    </location>
</feature>
<accession>A0A813K3U6</accession>
<reference evidence="2" key="1">
    <citation type="submission" date="2021-02" db="EMBL/GenBank/DDBJ databases">
        <authorList>
            <person name="Dougan E. K."/>
            <person name="Rhodes N."/>
            <person name="Thang M."/>
            <person name="Chan C."/>
        </authorList>
    </citation>
    <scope>NUCLEOTIDE SEQUENCE</scope>
</reference>
<feature type="region of interest" description="Disordered" evidence="1">
    <location>
        <begin position="131"/>
        <end position="156"/>
    </location>
</feature>
<name>A0A813K3U6_POLGL</name>
<feature type="region of interest" description="Disordered" evidence="1">
    <location>
        <begin position="207"/>
        <end position="229"/>
    </location>
</feature>
<comment type="caution">
    <text evidence="2">The sequence shown here is derived from an EMBL/GenBank/DDBJ whole genome shotgun (WGS) entry which is preliminary data.</text>
</comment>
<evidence type="ECO:0000313" key="2">
    <source>
        <dbReference type="EMBL" id="CAE8696232.1"/>
    </source>
</evidence>
<organism evidence="2 3">
    <name type="scientific">Polarella glacialis</name>
    <name type="common">Dinoflagellate</name>
    <dbReference type="NCBI Taxonomy" id="89957"/>
    <lineage>
        <taxon>Eukaryota</taxon>
        <taxon>Sar</taxon>
        <taxon>Alveolata</taxon>
        <taxon>Dinophyceae</taxon>
        <taxon>Suessiales</taxon>
        <taxon>Suessiaceae</taxon>
        <taxon>Polarella</taxon>
    </lineage>
</organism>
<dbReference type="AlphaFoldDB" id="A0A813K3U6"/>
<protein>
    <submittedName>
        <fullName evidence="2">Uncharacterized protein</fullName>
    </submittedName>
</protein>
<proteinExistence type="predicted"/>
<evidence type="ECO:0000313" key="3">
    <source>
        <dbReference type="Proteomes" id="UP000626109"/>
    </source>
</evidence>
<feature type="compositionally biased region" description="Low complexity" evidence="1">
    <location>
        <begin position="8"/>
        <end position="21"/>
    </location>
</feature>
<feature type="compositionally biased region" description="Basic and acidic residues" evidence="1">
    <location>
        <begin position="207"/>
        <end position="226"/>
    </location>
</feature>
<feature type="compositionally biased region" description="Pro residues" evidence="1">
    <location>
        <begin position="354"/>
        <end position="372"/>
    </location>
</feature>
<dbReference type="Proteomes" id="UP000626109">
    <property type="component" value="Unassembled WGS sequence"/>
</dbReference>
<evidence type="ECO:0000256" key="1">
    <source>
        <dbReference type="SAM" id="MobiDB-lite"/>
    </source>
</evidence>
<dbReference type="EMBL" id="CAJNNW010028467">
    <property type="protein sequence ID" value="CAE8696232.1"/>
    <property type="molecule type" value="Genomic_DNA"/>
</dbReference>
<sequence length="554" mass="60327">MLLEHPETMTTPSTPSQGPSPLAGRRYSGGSAPPTPNLGPVGPRSRAGSASAWQLVEVSGNRAAAAVRSNQGSPAIPLLRSPLLQSQPGLGEFEENWSLDKPEASEAPAHNGNGPRRRRSNWADNYEGVEWPEPQQKAPSPSPEANPKSDGFDPQYFLGEWMDNLGHRIMVTPAESWGGGRRRDRERNGGAQRLAFAAILHRPGVPDKRFTIAPDTKDKDRSKPGEWRCGNGVLVREESSMEVVSWLSEDGRKSTWTRPVPEGPVYFDPSPEMAHMYAQGGPNGWYGHQEMYWMNNTEQHGEWKETQEGVDDEGAEGDKLLQEATAAGGFSGGNWPPLVPLTFNPEAPEFVPSLPTPQPSPALGPRPGPPLPSRSRASPQMIPAPSPSIRPRAWGRTPTPSPMFGPSAAPSLVAPAPIMLQLSEESPDVRTFEARMEWCLPDTWGKLSRFPKDFCITSPMFGVHKAANMQLAFYPNGSRVAEPGHCTVALTRGPDAAGIKFEFMVNGRGIGPKVCLGRRYLGDYPKPFDDSEESKPQKVVVCMQVLEILGGMEA</sequence>
<feature type="region of interest" description="Disordered" evidence="1">
    <location>
        <begin position="1"/>
        <end position="50"/>
    </location>
</feature>